<name>G8QKF8_AZOOP</name>
<dbReference type="EMBL" id="CP003153">
    <property type="protein sequence ID" value="AEV26641.1"/>
    <property type="molecule type" value="Genomic_DNA"/>
</dbReference>
<dbReference type="KEGG" id="dsu:Dsui_2278"/>
<proteinExistence type="predicted"/>
<dbReference type="RefSeq" id="WP_014237335.1">
    <property type="nucleotide sequence ID" value="NC_016616.1"/>
</dbReference>
<dbReference type="OrthoDB" id="9814331at2"/>
<dbReference type="SUPFAM" id="SSF53474">
    <property type="entry name" value="alpha/beta-Hydrolases"/>
    <property type="match status" value="1"/>
</dbReference>
<evidence type="ECO:0000256" key="1">
    <source>
        <dbReference type="SAM" id="MobiDB-lite"/>
    </source>
</evidence>
<dbReference type="Gene3D" id="3.40.50.1820">
    <property type="entry name" value="alpha/beta hydrolase"/>
    <property type="match status" value="1"/>
</dbReference>
<organism evidence="2 3">
    <name type="scientific">Azospira oryzae (strain ATCC BAA-33 / DSM 13638 / PS)</name>
    <name type="common">Dechlorosoma suillum</name>
    <dbReference type="NCBI Taxonomy" id="640081"/>
    <lineage>
        <taxon>Bacteria</taxon>
        <taxon>Pseudomonadati</taxon>
        <taxon>Pseudomonadota</taxon>
        <taxon>Betaproteobacteria</taxon>
        <taxon>Rhodocyclales</taxon>
        <taxon>Rhodocyclaceae</taxon>
        <taxon>Azospira</taxon>
    </lineage>
</organism>
<dbReference type="STRING" id="640081.Dsui_2278"/>
<dbReference type="HOGENOM" id="CLU_025560_0_0_4"/>
<accession>G8QKF8</accession>
<evidence type="ECO:0000313" key="3">
    <source>
        <dbReference type="Proteomes" id="UP000005633"/>
    </source>
</evidence>
<reference evidence="2 3" key="1">
    <citation type="journal article" date="2012" name="J. Bacteriol.">
        <title>Complete genome sequence of the anaerobic perchlorate-reducing bacterium Azospira suillum strain PS.</title>
        <authorList>
            <person name="Byrne-Bailey K.G."/>
            <person name="Coates J.D."/>
        </authorList>
    </citation>
    <scope>NUCLEOTIDE SEQUENCE [LARGE SCALE GENOMIC DNA]</scope>
    <source>
        <strain evidence="3">ATCC BAA-33 / DSM 13638 / PS</strain>
    </source>
</reference>
<feature type="compositionally biased region" description="Polar residues" evidence="1">
    <location>
        <begin position="480"/>
        <end position="491"/>
    </location>
</feature>
<feature type="region of interest" description="Disordered" evidence="1">
    <location>
        <begin position="480"/>
        <end position="501"/>
    </location>
</feature>
<sequence length="542" mass="60618">MSAVKTRIVPTLYDDKGRPYCKSIMSRTENTVRAKCTIPPDHVIPVIFVPGIMGSNLKSTAKENIEGLAWAPDSFTWARKFMFYKPAKRQILLNPSLASIDDSSEIPNAEVSWFSDMGADVQANWKAEFKRRGWGTVMLSSYGPLLYHLEYHLNRMYQNGKVAEPWQALMKDQGKGWGELKGFAALIEKELLDASDHWFPVHAVGYNWLESNDQAGKYLAGKIEQFIAHYRKQGYPCDKAILVTHSMGGLVARAACHPKIGNAASKVLGVVHGVQPATGAATAYKRVHAGFEAGLGKDTLVAKVLGWTGADVTAVFANAPGALQLLPNKLYPAGWLKVSRTGTGTKAQDILSLPKADPYQEIYREKDKWWRLIQPEWIDPSGKLVNESKDPWERYLDNLDKAEQFHDTLGDYYHPSSWVHYGADEDHRAWGHVRWYPIGEIRYVRDGEIENARLKADNSLGRLVLESSEIRHNTLTPWWNQEMESPHSSGDGTVPEESGRAPQGKVKFIAKMRGFDHQGSYQYAQVQALTLYCIAKIAGGSA</sequence>
<dbReference type="PANTHER" id="PTHR11440">
    <property type="entry name" value="LECITHIN-CHOLESTEROL ACYLTRANSFERASE-RELATED"/>
    <property type="match status" value="1"/>
</dbReference>
<protein>
    <submittedName>
        <fullName evidence="2">PGAP1-like protein</fullName>
    </submittedName>
</protein>
<gene>
    <name evidence="2" type="ordered locus">Dsui_2278</name>
</gene>
<dbReference type="eggNOG" id="COG1075">
    <property type="taxonomic scope" value="Bacteria"/>
</dbReference>
<evidence type="ECO:0000313" key="2">
    <source>
        <dbReference type="EMBL" id="AEV26641.1"/>
    </source>
</evidence>
<dbReference type="Proteomes" id="UP000005633">
    <property type="component" value="Chromosome"/>
</dbReference>
<dbReference type="InterPro" id="IPR029058">
    <property type="entry name" value="AB_hydrolase_fold"/>
</dbReference>
<dbReference type="AlphaFoldDB" id="G8QKF8"/>